<gene>
    <name evidence="1" type="ORF">PFISCL1PPCAC_3745</name>
</gene>
<dbReference type="Proteomes" id="UP001432322">
    <property type="component" value="Unassembled WGS sequence"/>
</dbReference>
<comment type="caution">
    <text evidence="1">The sequence shown here is derived from an EMBL/GenBank/DDBJ whole genome shotgun (WGS) entry which is preliminary data.</text>
</comment>
<proteinExistence type="predicted"/>
<dbReference type="AlphaFoldDB" id="A0AAV5V211"/>
<name>A0AAV5V211_9BILA</name>
<sequence length="75" mass="8782">YYANALQPALKHFSIHHIAQLKHIIKNSPREAAENWVDIANIFERFYVTKFEARTIGTEIVTSLRRMVAESGRRR</sequence>
<feature type="non-terminal residue" evidence="1">
    <location>
        <position position="1"/>
    </location>
</feature>
<protein>
    <submittedName>
        <fullName evidence="1">Uncharacterized protein</fullName>
    </submittedName>
</protein>
<dbReference type="EMBL" id="BTSY01000001">
    <property type="protein sequence ID" value="GMT12448.1"/>
    <property type="molecule type" value="Genomic_DNA"/>
</dbReference>
<evidence type="ECO:0000313" key="2">
    <source>
        <dbReference type="Proteomes" id="UP001432322"/>
    </source>
</evidence>
<evidence type="ECO:0000313" key="1">
    <source>
        <dbReference type="EMBL" id="GMT12448.1"/>
    </source>
</evidence>
<keyword evidence="2" id="KW-1185">Reference proteome</keyword>
<reference evidence="1" key="1">
    <citation type="submission" date="2023-10" db="EMBL/GenBank/DDBJ databases">
        <title>Genome assembly of Pristionchus species.</title>
        <authorList>
            <person name="Yoshida K."/>
            <person name="Sommer R.J."/>
        </authorList>
    </citation>
    <scope>NUCLEOTIDE SEQUENCE</scope>
    <source>
        <strain evidence="1">RS5133</strain>
    </source>
</reference>
<organism evidence="1 2">
    <name type="scientific">Pristionchus fissidentatus</name>
    <dbReference type="NCBI Taxonomy" id="1538716"/>
    <lineage>
        <taxon>Eukaryota</taxon>
        <taxon>Metazoa</taxon>
        <taxon>Ecdysozoa</taxon>
        <taxon>Nematoda</taxon>
        <taxon>Chromadorea</taxon>
        <taxon>Rhabditida</taxon>
        <taxon>Rhabditina</taxon>
        <taxon>Diplogasteromorpha</taxon>
        <taxon>Diplogasteroidea</taxon>
        <taxon>Neodiplogasteridae</taxon>
        <taxon>Pristionchus</taxon>
    </lineage>
</organism>
<accession>A0AAV5V211</accession>